<dbReference type="AlphaFoldDB" id="A0A0A1U835"/>
<dbReference type="RefSeq" id="XP_004257757.1">
    <property type="nucleotide sequence ID" value="XM_004257709.1"/>
</dbReference>
<dbReference type="OrthoDB" id="122279at2759"/>
<organism evidence="1 2">
    <name type="scientific">Entamoeba invadens IP1</name>
    <dbReference type="NCBI Taxonomy" id="370355"/>
    <lineage>
        <taxon>Eukaryota</taxon>
        <taxon>Amoebozoa</taxon>
        <taxon>Evosea</taxon>
        <taxon>Archamoebae</taxon>
        <taxon>Mastigamoebida</taxon>
        <taxon>Entamoebidae</taxon>
        <taxon>Entamoeba</taxon>
    </lineage>
</organism>
<dbReference type="OMA" id="IIAPFCT"/>
<feature type="non-terminal residue" evidence="1">
    <location>
        <position position="1"/>
    </location>
</feature>
<dbReference type="GeneID" id="14889990"/>
<dbReference type="EMBL" id="KB206481">
    <property type="protein sequence ID" value="ELP90986.1"/>
    <property type="molecule type" value="Genomic_DNA"/>
</dbReference>
<reference evidence="1 2" key="1">
    <citation type="submission" date="2012-10" db="EMBL/GenBank/DDBJ databases">
        <authorList>
            <person name="Zafar N."/>
            <person name="Inman J."/>
            <person name="Hall N."/>
            <person name="Lorenzi H."/>
            <person name="Caler E."/>
        </authorList>
    </citation>
    <scope>NUCLEOTIDE SEQUENCE [LARGE SCALE GENOMIC DNA]</scope>
    <source>
        <strain evidence="1 2">IP1</strain>
    </source>
</reference>
<evidence type="ECO:0000313" key="2">
    <source>
        <dbReference type="Proteomes" id="UP000014680"/>
    </source>
</evidence>
<dbReference type="VEuPathDB" id="AmoebaDB:EIN_279730"/>
<dbReference type="KEGG" id="eiv:EIN_279730"/>
<protein>
    <submittedName>
        <fullName evidence="1">Uncharacterized protein</fullName>
    </submittedName>
</protein>
<name>A0A0A1U835_ENTIV</name>
<proteinExistence type="predicted"/>
<evidence type="ECO:0000313" key="1">
    <source>
        <dbReference type="EMBL" id="ELP90986.1"/>
    </source>
</evidence>
<keyword evidence="2" id="KW-1185">Reference proteome</keyword>
<gene>
    <name evidence="1" type="ORF">EIN_279730</name>
</gene>
<sequence>GRRLDKPANMDNALFKIVSDSWRNNSNERNDACKIEKSLGEYYLSLN</sequence>
<dbReference type="Proteomes" id="UP000014680">
    <property type="component" value="Unassembled WGS sequence"/>
</dbReference>
<accession>A0A0A1U835</accession>